<dbReference type="Proteomes" id="UP001168821">
    <property type="component" value="Unassembled WGS sequence"/>
</dbReference>
<keyword evidence="2" id="KW-1185">Reference proteome</keyword>
<sequence>MADLNLDLNQPLQLQIAQFKSDPEKMQDVNDFLTDLLDKAQKEAELRSCGKGKGKLDALGIQNGTKRIGAWSNRARSHARTFATRIFTTICNCTNSVRSVVVNRN</sequence>
<accession>A0AA38J311</accession>
<evidence type="ECO:0000313" key="1">
    <source>
        <dbReference type="EMBL" id="KAJ3665081.1"/>
    </source>
</evidence>
<protein>
    <submittedName>
        <fullName evidence="1">Uncharacterized protein</fullName>
    </submittedName>
</protein>
<organism evidence="1 2">
    <name type="scientific">Zophobas morio</name>
    <dbReference type="NCBI Taxonomy" id="2755281"/>
    <lineage>
        <taxon>Eukaryota</taxon>
        <taxon>Metazoa</taxon>
        <taxon>Ecdysozoa</taxon>
        <taxon>Arthropoda</taxon>
        <taxon>Hexapoda</taxon>
        <taxon>Insecta</taxon>
        <taxon>Pterygota</taxon>
        <taxon>Neoptera</taxon>
        <taxon>Endopterygota</taxon>
        <taxon>Coleoptera</taxon>
        <taxon>Polyphaga</taxon>
        <taxon>Cucujiformia</taxon>
        <taxon>Tenebrionidae</taxon>
        <taxon>Zophobas</taxon>
    </lineage>
</organism>
<comment type="caution">
    <text evidence="1">The sequence shown here is derived from an EMBL/GenBank/DDBJ whole genome shotgun (WGS) entry which is preliminary data.</text>
</comment>
<name>A0AA38J311_9CUCU</name>
<evidence type="ECO:0000313" key="2">
    <source>
        <dbReference type="Proteomes" id="UP001168821"/>
    </source>
</evidence>
<gene>
    <name evidence="1" type="ORF">Zmor_000594</name>
</gene>
<proteinExistence type="predicted"/>
<dbReference type="AlphaFoldDB" id="A0AA38J311"/>
<reference evidence="1" key="1">
    <citation type="journal article" date="2023" name="G3 (Bethesda)">
        <title>Whole genome assemblies of Zophobas morio and Tenebrio molitor.</title>
        <authorList>
            <person name="Kaur S."/>
            <person name="Stinson S.A."/>
            <person name="diCenzo G.C."/>
        </authorList>
    </citation>
    <scope>NUCLEOTIDE SEQUENCE</scope>
    <source>
        <strain evidence="1">QUZm001</strain>
    </source>
</reference>
<dbReference type="EMBL" id="JALNTZ010000001">
    <property type="protein sequence ID" value="KAJ3665081.1"/>
    <property type="molecule type" value="Genomic_DNA"/>
</dbReference>